<accession>A0A5B0WRZ4</accession>
<feature type="domain" description="Glycosyltransferase subfamily 4-like N-terminal" evidence="3">
    <location>
        <begin position="16"/>
        <end position="191"/>
    </location>
</feature>
<feature type="domain" description="Glycosyl transferase family 1" evidence="2">
    <location>
        <begin position="212"/>
        <end position="365"/>
    </location>
</feature>
<dbReference type="EMBL" id="VTUX01000008">
    <property type="protein sequence ID" value="KAA1189217.1"/>
    <property type="molecule type" value="Genomic_DNA"/>
</dbReference>
<evidence type="ECO:0000256" key="1">
    <source>
        <dbReference type="ARBA" id="ARBA00022679"/>
    </source>
</evidence>
<keyword evidence="1 4" id="KW-0808">Transferase</keyword>
<dbReference type="CDD" id="cd03809">
    <property type="entry name" value="GT4_MtfB-like"/>
    <property type="match status" value="1"/>
</dbReference>
<name>A0A5B0WRZ4_9GAMM</name>
<evidence type="ECO:0000313" key="5">
    <source>
        <dbReference type="Proteomes" id="UP000323708"/>
    </source>
</evidence>
<dbReference type="InterPro" id="IPR028098">
    <property type="entry name" value="Glyco_trans_4-like_N"/>
</dbReference>
<dbReference type="InterPro" id="IPR001296">
    <property type="entry name" value="Glyco_trans_1"/>
</dbReference>
<protein>
    <submittedName>
        <fullName evidence="4">Glycosyltransferase family 4 protein</fullName>
    </submittedName>
</protein>
<dbReference type="SUPFAM" id="SSF53756">
    <property type="entry name" value="UDP-Glycosyltransferase/glycogen phosphorylase"/>
    <property type="match status" value="1"/>
</dbReference>
<evidence type="ECO:0000259" key="3">
    <source>
        <dbReference type="Pfam" id="PF13439"/>
    </source>
</evidence>
<dbReference type="Pfam" id="PF13439">
    <property type="entry name" value="Glyco_transf_4"/>
    <property type="match status" value="1"/>
</dbReference>
<dbReference type="Pfam" id="PF00534">
    <property type="entry name" value="Glycos_transf_1"/>
    <property type="match status" value="1"/>
</dbReference>
<keyword evidence="5" id="KW-1185">Reference proteome</keyword>
<gene>
    <name evidence="4" type="ORF">F0M18_16210</name>
</gene>
<proteinExistence type="predicted"/>
<dbReference type="Gene3D" id="3.40.50.2000">
    <property type="entry name" value="Glycogen Phosphorylase B"/>
    <property type="match status" value="2"/>
</dbReference>
<dbReference type="PANTHER" id="PTHR46401:SF2">
    <property type="entry name" value="GLYCOSYLTRANSFERASE WBBK-RELATED"/>
    <property type="match status" value="1"/>
</dbReference>
<organism evidence="4 5">
    <name type="scientific">Pseudohalioglobus sediminis</name>
    <dbReference type="NCBI Taxonomy" id="2606449"/>
    <lineage>
        <taxon>Bacteria</taxon>
        <taxon>Pseudomonadati</taxon>
        <taxon>Pseudomonadota</taxon>
        <taxon>Gammaproteobacteria</taxon>
        <taxon>Cellvibrionales</taxon>
        <taxon>Halieaceae</taxon>
        <taxon>Pseudohalioglobus</taxon>
    </lineage>
</organism>
<dbReference type="RefSeq" id="WP_149612515.1">
    <property type="nucleotide sequence ID" value="NZ_VTUX01000008.1"/>
</dbReference>
<evidence type="ECO:0000313" key="4">
    <source>
        <dbReference type="EMBL" id="KAA1189217.1"/>
    </source>
</evidence>
<dbReference type="AlphaFoldDB" id="A0A5B0WRZ4"/>
<comment type="caution">
    <text evidence="4">The sequence shown here is derived from an EMBL/GenBank/DDBJ whole genome shotgun (WGS) entry which is preliminary data.</text>
</comment>
<evidence type="ECO:0000259" key="2">
    <source>
        <dbReference type="Pfam" id="PF00534"/>
    </source>
</evidence>
<dbReference type="PANTHER" id="PTHR46401">
    <property type="entry name" value="GLYCOSYLTRANSFERASE WBBK-RELATED"/>
    <property type="match status" value="1"/>
</dbReference>
<dbReference type="FunFam" id="3.40.50.2000:FF:000119">
    <property type="entry name" value="Glycosyl transferase group 1"/>
    <property type="match status" value="1"/>
</dbReference>
<dbReference type="GO" id="GO:0016757">
    <property type="term" value="F:glycosyltransferase activity"/>
    <property type="evidence" value="ECO:0007669"/>
    <property type="project" value="InterPro"/>
</dbReference>
<dbReference type="GO" id="GO:0009103">
    <property type="term" value="P:lipopolysaccharide biosynthetic process"/>
    <property type="evidence" value="ECO:0007669"/>
    <property type="project" value="TreeGrafter"/>
</dbReference>
<reference evidence="4 5" key="1">
    <citation type="submission" date="2019-09" db="EMBL/GenBank/DDBJ databases">
        <authorList>
            <person name="Chen X.-Y."/>
        </authorList>
    </citation>
    <scope>NUCLEOTIDE SEQUENCE [LARGE SCALE GENOMIC DNA]</scope>
    <source>
        <strain evidence="4 5">NY5</strain>
    </source>
</reference>
<sequence length="390" mass="43336">MKVIIGTDCLRTPLTGVGRYTYELCRALIASEQIDNLEGFDFGRFHSMQERLQQIAQQACAPEQQGQAARGRTLRARLAESRLATALFQAYATRVCGLLLQRKADAVFHSPNFHLPRYDGNSIVTVHDLSYLLYPDFHPAARVDWMQRLVPEALERSKQVICVSHSTRAALLEHYAVAADKVSVTHLGVDPVFRPRTAPEIAAQLKAYDLESGEYLLCVSTLEPRKNIERLVRAYLRLDKRCRQRHPLVLAGELGWHYQELQAAIADGAGQGVRHLGFVSQQALPALYSGARCAIYPSLYEGFGLPVLEAQASGTPVIASQSSSLPEVASAQALLIDPYDTAALAGALQRVIDDRQWREDCSRAGLEKAADFTWQRCAMETLAIYRKASR</sequence>
<dbReference type="Proteomes" id="UP000323708">
    <property type="component" value="Unassembled WGS sequence"/>
</dbReference>